<name>A0ABT2N4V5_9CYAN</name>
<organism evidence="1 2">
    <name type="scientific">Laspinema olomoucense D3b</name>
    <dbReference type="NCBI Taxonomy" id="2953688"/>
    <lineage>
        <taxon>Bacteria</taxon>
        <taxon>Bacillati</taxon>
        <taxon>Cyanobacteriota</taxon>
        <taxon>Cyanophyceae</taxon>
        <taxon>Oscillatoriophycideae</taxon>
        <taxon>Oscillatoriales</taxon>
        <taxon>Laspinemataceae</taxon>
        <taxon>Laspinema</taxon>
        <taxon>Laspinema olomoucense</taxon>
    </lineage>
</organism>
<proteinExistence type="predicted"/>
<protein>
    <submittedName>
        <fullName evidence="1">IS1 family transposase</fullName>
    </submittedName>
</protein>
<dbReference type="EMBL" id="JAMXFA010000008">
    <property type="protein sequence ID" value="MCT7977725.1"/>
    <property type="molecule type" value="Genomic_DNA"/>
</dbReference>
<dbReference type="NCBIfam" id="NF033558">
    <property type="entry name" value="transpos_IS1"/>
    <property type="match status" value="1"/>
</dbReference>
<sequence>MICPKCQSSNISKNGVKRGKQNHICKDCGRQFIEVYSPTGYPEEVKRHCLHLYVEGNGFRRIERLTGVCHNTVINWVKAAAQSLPPDPDYEEIPEVSQVDELQTYVGKKKHKVWVWTAVDKRFPGILAFGVGDRSKETFKPLWKIIGGWECFFYVTDGYAVYPQFIDELDHIVSKPSMTRVEGENTRLRHYLARLARKTLCYSKSVEMLTISIRLLLYYLKHRTIPLPN</sequence>
<evidence type="ECO:0000313" key="1">
    <source>
        <dbReference type="EMBL" id="MCT7977725.1"/>
    </source>
</evidence>
<keyword evidence="2" id="KW-1185">Reference proteome</keyword>
<dbReference type="Pfam" id="PF03400">
    <property type="entry name" value="DDE_Tnp_IS1"/>
    <property type="match status" value="1"/>
</dbReference>
<dbReference type="SUPFAM" id="SSF46689">
    <property type="entry name" value="Homeodomain-like"/>
    <property type="match status" value="1"/>
</dbReference>
<dbReference type="Proteomes" id="UP001525961">
    <property type="component" value="Unassembled WGS sequence"/>
</dbReference>
<dbReference type="InterPro" id="IPR009057">
    <property type="entry name" value="Homeodomain-like_sf"/>
</dbReference>
<comment type="caution">
    <text evidence="1">The sequence shown here is derived from an EMBL/GenBank/DDBJ whole genome shotgun (WGS) entry which is preliminary data.</text>
</comment>
<dbReference type="PANTHER" id="PTHR33293">
    <property type="entry name" value="INSERTION ELEMENT IS1 1 PROTEIN INSB-RELATED"/>
    <property type="match status" value="1"/>
</dbReference>
<accession>A0ABT2N4V5</accession>
<gene>
    <name evidence="1" type="ORF">NG792_08410</name>
</gene>
<dbReference type="InterPro" id="IPR051354">
    <property type="entry name" value="Transposase_27_IS1"/>
</dbReference>
<dbReference type="RefSeq" id="WP_261235188.1">
    <property type="nucleotide sequence ID" value="NZ_JAMXFA010000008.1"/>
</dbReference>
<evidence type="ECO:0000313" key="2">
    <source>
        <dbReference type="Proteomes" id="UP001525961"/>
    </source>
</evidence>
<reference evidence="1 2" key="1">
    <citation type="journal article" date="2022" name="Front. Microbiol.">
        <title>High genomic differentiation and limited gene flow indicate recent cryptic speciation within the genus Laspinema (cyanobacteria).</title>
        <authorList>
            <person name="Stanojkovic A."/>
            <person name="Skoupy S."/>
            <person name="Skaloud P."/>
            <person name="Dvorak P."/>
        </authorList>
    </citation>
    <scope>NUCLEOTIDE SEQUENCE [LARGE SCALE GENOMIC DNA]</scope>
    <source>
        <strain evidence="1 2">D3b</strain>
    </source>
</reference>
<dbReference type="InterPro" id="IPR005063">
    <property type="entry name" value="Transposase_27"/>
</dbReference>